<dbReference type="CDD" id="cd06850">
    <property type="entry name" value="biotinyl_domain"/>
    <property type="match status" value="1"/>
</dbReference>
<dbReference type="EMBL" id="AQGQ01000114">
    <property type="protein sequence ID" value="EOD54343.1"/>
    <property type="molecule type" value="Genomic_DNA"/>
</dbReference>
<reference evidence="3 4" key="1">
    <citation type="journal article" date="2013" name="Genome Announc.">
        <title>Draft Genome Sequence of Aeromonas molluscorum Strain 848TT, Isolated from Bivalve Molluscs.</title>
        <authorList>
            <person name="Spataro N."/>
            <person name="Farfan M."/>
            <person name="Albarral V."/>
            <person name="Sanglas A."/>
            <person name="Loren J.G."/>
            <person name="Fuste M.C."/>
            <person name="Bosch E."/>
        </authorList>
    </citation>
    <scope>NUCLEOTIDE SEQUENCE [LARGE SCALE GENOMIC DNA]</scope>
    <source>
        <strain evidence="3 4">848</strain>
    </source>
</reference>
<dbReference type="FunFam" id="2.40.50.100:FF:000003">
    <property type="entry name" value="Acetyl-CoA carboxylase biotin carboxyl carrier protein"/>
    <property type="match status" value="1"/>
</dbReference>
<dbReference type="AlphaFoldDB" id="R1F334"/>
<name>R1F334_9GAMM</name>
<dbReference type="Proteomes" id="UP000013526">
    <property type="component" value="Unassembled WGS sequence"/>
</dbReference>
<dbReference type="SUPFAM" id="SSF51230">
    <property type="entry name" value="Single hybrid motif"/>
    <property type="match status" value="1"/>
</dbReference>
<dbReference type="Pfam" id="PF00364">
    <property type="entry name" value="Biotin_lipoyl"/>
    <property type="match status" value="1"/>
</dbReference>
<dbReference type="PROSITE" id="PS50968">
    <property type="entry name" value="BIOTINYL_LIPOYL"/>
    <property type="match status" value="1"/>
</dbReference>
<sequence>MAGQRRQLTLHTSEGQLSWQGQMLPYAMAEDHVRLQWQGCWQRYPVRSLIKDGHLPRFVLTLAEQQIPFGPAREMAPQDHPGDEAGGRPVTLAPMHGLVVALLIEAGQVVSRGQPLLVLEAMKMEHQLRAQQDGTIAELLCREGEQVSQGAPLVRFLESAEAAG</sequence>
<dbReference type="PANTHER" id="PTHR45266">
    <property type="entry name" value="OXALOACETATE DECARBOXYLASE ALPHA CHAIN"/>
    <property type="match status" value="1"/>
</dbReference>
<organism evidence="3 4">
    <name type="scientific">Aeromonas molluscorum 848</name>
    <dbReference type="NCBI Taxonomy" id="1268236"/>
    <lineage>
        <taxon>Bacteria</taxon>
        <taxon>Pseudomonadati</taxon>
        <taxon>Pseudomonadota</taxon>
        <taxon>Gammaproteobacteria</taxon>
        <taxon>Aeromonadales</taxon>
        <taxon>Aeromonadaceae</taxon>
        <taxon>Aeromonas</taxon>
    </lineage>
</organism>
<dbReference type="InterPro" id="IPR001882">
    <property type="entry name" value="Biotin_BS"/>
</dbReference>
<dbReference type="PROSITE" id="PS00188">
    <property type="entry name" value="BIOTIN"/>
    <property type="match status" value="1"/>
</dbReference>
<dbReference type="InterPro" id="IPR011053">
    <property type="entry name" value="Single_hybrid_motif"/>
</dbReference>
<protein>
    <submittedName>
        <fullName evidence="3">Methylcrotonoyl-CoA carboxylase alpha chain</fullName>
    </submittedName>
</protein>
<evidence type="ECO:0000259" key="2">
    <source>
        <dbReference type="PROSITE" id="PS50968"/>
    </source>
</evidence>
<dbReference type="InterPro" id="IPR050709">
    <property type="entry name" value="Biotin_Carboxyl_Carrier/Decarb"/>
</dbReference>
<keyword evidence="4" id="KW-1185">Reference proteome</keyword>
<accession>R1F334</accession>
<evidence type="ECO:0000256" key="1">
    <source>
        <dbReference type="ARBA" id="ARBA00023267"/>
    </source>
</evidence>
<gene>
    <name evidence="3" type="ORF">G113_14791</name>
</gene>
<evidence type="ECO:0000313" key="4">
    <source>
        <dbReference type="Proteomes" id="UP000013526"/>
    </source>
</evidence>
<dbReference type="PATRIC" id="fig|1268236.3.peg.2903"/>
<proteinExistence type="predicted"/>
<feature type="domain" description="Lipoyl-binding" evidence="2">
    <location>
        <begin position="82"/>
        <end position="157"/>
    </location>
</feature>
<evidence type="ECO:0000313" key="3">
    <source>
        <dbReference type="EMBL" id="EOD54343.1"/>
    </source>
</evidence>
<keyword evidence="1" id="KW-0092">Biotin</keyword>
<comment type="caution">
    <text evidence="3">The sequence shown here is derived from an EMBL/GenBank/DDBJ whole genome shotgun (WGS) entry which is preliminary data.</text>
</comment>
<dbReference type="RefSeq" id="WP_005905205.1">
    <property type="nucleotide sequence ID" value="NZ_AQGQ01000114.1"/>
</dbReference>
<dbReference type="Gene3D" id="2.40.50.100">
    <property type="match status" value="1"/>
</dbReference>
<dbReference type="PANTHER" id="PTHR45266:SF3">
    <property type="entry name" value="OXALOACETATE DECARBOXYLASE ALPHA CHAIN"/>
    <property type="match status" value="1"/>
</dbReference>
<dbReference type="InterPro" id="IPR000089">
    <property type="entry name" value="Biotin_lipoyl"/>
</dbReference>